<proteinExistence type="predicted"/>
<reference evidence="1 2" key="1">
    <citation type="journal article" date="2020" name="Nature">
        <title>Six reference-quality genomes reveal evolution of bat adaptations.</title>
        <authorList>
            <person name="Jebb D."/>
            <person name="Huang Z."/>
            <person name="Pippel M."/>
            <person name="Hughes G.M."/>
            <person name="Lavrichenko K."/>
            <person name="Devanna P."/>
            <person name="Winkler S."/>
            <person name="Jermiin L.S."/>
            <person name="Skirmuntt E.C."/>
            <person name="Katzourakis A."/>
            <person name="Burkitt-Gray L."/>
            <person name="Ray D.A."/>
            <person name="Sullivan K.A.M."/>
            <person name="Roscito J.G."/>
            <person name="Kirilenko B.M."/>
            <person name="Davalos L.M."/>
            <person name="Corthals A.P."/>
            <person name="Power M.L."/>
            <person name="Jones G."/>
            <person name="Ransome R.D."/>
            <person name="Dechmann D.K.N."/>
            <person name="Locatelli A.G."/>
            <person name="Puechmaille S.J."/>
            <person name="Fedrigo O."/>
            <person name="Jarvis E.D."/>
            <person name="Hiller M."/>
            <person name="Vernes S.C."/>
            <person name="Myers E.W."/>
            <person name="Teeling E.C."/>
        </authorList>
    </citation>
    <scope>NUCLEOTIDE SEQUENCE [LARGE SCALE GENOMIC DNA]</scope>
    <source>
        <strain evidence="1">MRouAeg1</strain>
        <tissue evidence="1">Muscle</tissue>
    </source>
</reference>
<evidence type="ECO:0000313" key="2">
    <source>
        <dbReference type="Proteomes" id="UP000593571"/>
    </source>
</evidence>
<dbReference type="Proteomes" id="UP000593571">
    <property type="component" value="Unassembled WGS sequence"/>
</dbReference>
<dbReference type="AlphaFoldDB" id="A0A7J8D6K6"/>
<dbReference type="EMBL" id="JACASE010000013">
    <property type="protein sequence ID" value="KAF6418790.1"/>
    <property type="molecule type" value="Genomic_DNA"/>
</dbReference>
<name>A0A7J8D6K6_ROUAE</name>
<organism evidence="1 2">
    <name type="scientific">Rousettus aegyptiacus</name>
    <name type="common">Egyptian fruit bat</name>
    <name type="synonym">Pteropus aegyptiacus</name>
    <dbReference type="NCBI Taxonomy" id="9407"/>
    <lineage>
        <taxon>Eukaryota</taxon>
        <taxon>Metazoa</taxon>
        <taxon>Chordata</taxon>
        <taxon>Craniata</taxon>
        <taxon>Vertebrata</taxon>
        <taxon>Euteleostomi</taxon>
        <taxon>Mammalia</taxon>
        <taxon>Eutheria</taxon>
        <taxon>Laurasiatheria</taxon>
        <taxon>Chiroptera</taxon>
        <taxon>Yinpterochiroptera</taxon>
        <taxon>Pteropodoidea</taxon>
        <taxon>Pteropodidae</taxon>
        <taxon>Rousettinae</taxon>
        <taxon>Rousettus</taxon>
    </lineage>
</organism>
<evidence type="ECO:0000313" key="1">
    <source>
        <dbReference type="EMBL" id="KAF6418790.1"/>
    </source>
</evidence>
<gene>
    <name evidence="1" type="ORF">HJG63_008812</name>
</gene>
<accession>A0A7J8D6K6</accession>
<protein>
    <submittedName>
        <fullName evidence="1">Uncharacterized protein</fullName>
    </submittedName>
</protein>
<keyword evidence="2" id="KW-1185">Reference proteome</keyword>
<sequence length="166" mass="18135">MSPSALEFILNHLLVWTFPYCRSGDRVPERVIDLKFKKPFCGQLSAARAPGAPVLCQASDRLLPRDPRAVVCLPGKGGACCGRVSGRLMHRGPEAGTQVLLLLLMAIAIYHSPWPHTYFHIQSPSVASFLFFTDEELGAVRCGSPALMHLVRVQQDLNPGLCASLL</sequence>
<comment type="caution">
    <text evidence="1">The sequence shown here is derived from an EMBL/GenBank/DDBJ whole genome shotgun (WGS) entry which is preliminary data.</text>
</comment>